<dbReference type="GO" id="GO:0008305">
    <property type="term" value="C:integrin complex"/>
    <property type="evidence" value="ECO:0007669"/>
    <property type="project" value="TreeGrafter"/>
</dbReference>
<feature type="domain" description="Integrin alpha third immunoglobulin-like" evidence="7">
    <location>
        <begin position="169"/>
        <end position="262"/>
    </location>
</feature>
<dbReference type="Pfam" id="PF20805">
    <property type="entry name" value="Integrin_A_Ig_2"/>
    <property type="match status" value="1"/>
</dbReference>
<accession>A0A7K6Q7T2</accession>
<evidence type="ECO:0000259" key="7">
    <source>
        <dbReference type="Pfam" id="PF20806"/>
    </source>
</evidence>
<feature type="region of interest" description="Disordered" evidence="5">
    <location>
        <begin position="89"/>
        <end position="125"/>
    </location>
</feature>
<dbReference type="InterPro" id="IPR048286">
    <property type="entry name" value="Integrin_alpha_Ig-like_3"/>
</dbReference>
<dbReference type="EMBL" id="VZRZ01000155">
    <property type="protein sequence ID" value="NWW69698.1"/>
    <property type="molecule type" value="Genomic_DNA"/>
</dbReference>
<keyword evidence="2" id="KW-0401">Integrin</keyword>
<dbReference type="GO" id="GO:0007160">
    <property type="term" value="P:cell-matrix adhesion"/>
    <property type="evidence" value="ECO:0007669"/>
    <property type="project" value="TreeGrafter"/>
</dbReference>
<evidence type="ECO:0000256" key="4">
    <source>
        <dbReference type="ARBA" id="ARBA00023180"/>
    </source>
</evidence>
<gene>
    <name evidence="8" type="primary">Itga7_0</name>
    <name evidence="8" type="ORF">CLIRUF_R15348</name>
</gene>
<evidence type="ECO:0000256" key="5">
    <source>
        <dbReference type="SAM" id="MobiDB-lite"/>
    </source>
</evidence>
<sequence>DVPKGSHSVRVALPPWPWVTGGVPKGSHSGSARRDEDGTAIFALSDQKDVALEVQVTNEPSEPSDPQRDGDDAHQAQLVATFPPELPYAALRPDEAGGLGVRGQRHRGGQEEDGGGNGNDGGWEGVSAGGLRWSWGCRMVLEVPGVTSEQPGLEPVVAHARVVIELPLAVTGVAVPPRLFFGGQVRGESAVRRESQVGSAVSFEVTVSQRGPALKTPGSAMLTWHWPHELPSGKWLLYPLSLELGTPPVPCSPPANPLRLALVRMGGGFQQ</sequence>
<dbReference type="SUPFAM" id="SSF69179">
    <property type="entry name" value="Integrin domains"/>
    <property type="match status" value="2"/>
</dbReference>
<dbReference type="Pfam" id="PF20806">
    <property type="entry name" value="Integrin_A_Ig_3"/>
    <property type="match status" value="1"/>
</dbReference>
<feature type="compositionally biased region" description="Gly residues" evidence="5">
    <location>
        <begin position="115"/>
        <end position="125"/>
    </location>
</feature>
<dbReference type="Proteomes" id="UP000580879">
    <property type="component" value="Unassembled WGS sequence"/>
</dbReference>
<evidence type="ECO:0000256" key="2">
    <source>
        <dbReference type="ARBA" id="ARBA00023037"/>
    </source>
</evidence>
<feature type="domain" description="Integrin alpha second immunoglobulin-like" evidence="6">
    <location>
        <begin position="39"/>
        <end position="92"/>
    </location>
</feature>
<dbReference type="GO" id="GO:0009897">
    <property type="term" value="C:external side of plasma membrane"/>
    <property type="evidence" value="ECO:0007669"/>
    <property type="project" value="TreeGrafter"/>
</dbReference>
<dbReference type="Gene3D" id="2.60.40.1510">
    <property type="entry name" value="ntegrin, alpha v. Chain A, domain 3"/>
    <property type="match status" value="1"/>
</dbReference>
<evidence type="ECO:0000313" key="9">
    <source>
        <dbReference type="Proteomes" id="UP000580879"/>
    </source>
</evidence>
<dbReference type="InterPro" id="IPR032695">
    <property type="entry name" value="Integrin_dom_sf"/>
</dbReference>
<proteinExistence type="predicted"/>
<keyword evidence="3" id="KW-0472">Membrane</keyword>
<dbReference type="GO" id="GO:0033627">
    <property type="term" value="P:cell adhesion mediated by integrin"/>
    <property type="evidence" value="ECO:0007669"/>
    <property type="project" value="TreeGrafter"/>
</dbReference>
<evidence type="ECO:0000256" key="3">
    <source>
        <dbReference type="ARBA" id="ARBA00023136"/>
    </source>
</evidence>
<dbReference type="GO" id="GO:0098609">
    <property type="term" value="P:cell-cell adhesion"/>
    <property type="evidence" value="ECO:0007669"/>
    <property type="project" value="TreeGrafter"/>
</dbReference>
<evidence type="ECO:0000313" key="8">
    <source>
        <dbReference type="EMBL" id="NWW69698.1"/>
    </source>
</evidence>
<dbReference type="PANTHER" id="PTHR23220:SF90">
    <property type="entry name" value="INTEGRIN ALPHA-7"/>
    <property type="match status" value="1"/>
</dbReference>
<dbReference type="OrthoDB" id="5317514at2759"/>
<feature type="non-terminal residue" evidence="8">
    <location>
        <position position="271"/>
    </location>
</feature>
<comment type="subcellular location">
    <subcellularLocation>
        <location evidence="1">Membrane</location>
        <topology evidence="1">Single-pass type I membrane protein</topology>
    </subcellularLocation>
</comment>
<feature type="non-terminal residue" evidence="8">
    <location>
        <position position="1"/>
    </location>
</feature>
<dbReference type="GO" id="GO:0005178">
    <property type="term" value="F:integrin binding"/>
    <property type="evidence" value="ECO:0007669"/>
    <property type="project" value="TreeGrafter"/>
</dbReference>
<dbReference type="GO" id="GO:0050900">
    <property type="term" value="P:leukocyte migration"/>
    <property type="evidence" value="ECO:0007669"/>
    <property type="project" value="TreeGrafter"/>
</dbReference>
<organism evidence="8 9">
    <name type="scientific">Climacteris rufus</name>
    <name type="common">rufous treecreeper</name>
    <dbReference type="NCBI Taxonomy" id="47695"/>
    <lineage>
        <taxon>Eukaryota</taxon>
        <taxon>Metazoa</taxon>
        <taxon>Chordata</taxon>
        <taxon>Craniata</taxon>
        <taxon>Vertebrata</taxon>
        <taxon>Euteleostomi</taxon>
        <taxon>Archelosauria</taxon>
        <taxon>Archosauria</taxon>
        <taxon>Dinosauria</taxon>
        <taxon>Saurischia</taxon>
        <taxon>Theropoda</taxon>
        <taxon>Coelurosauria</taxon>
        <taxon>Aves</taxon>
        <taxon>Neognathae</taxon>
        <taxon>Neoaves</taxon>
        <taxon>Telluraves</taxon>
        <taxon>Australaves</taxon>
        <taxon>Passeriformes</taxon>
        <taxon>Climacteridae</taxon>
        <taxon>Climacteris</taxon>
    </lineage>
</organism>
<protein>
    <submittedName>
        <fullName evidence="8">ITA7 protein</fullName>
    </submittedName>
</protein>
<comment type="caution">
    <text evidence="8">The sequence shown here is derived from an EMBL/GenBank/DDBJ whole genome shotgun (WGS) entry which is preliminary data.</text>
</comment>
<dbReference type="Gene3D" id="2.60.40.1530">
    <property type="entry name" value="ntegrin, alpha v. Chain A, domain 4"/>
    <property type="match status" value="1"/>
</dbReference>
<reference evidence="8 9" key="1">
    <citation type="submission" date="2019-09" db="EMBL/GenBank/DDBJ databases">
        <title>Bird 10,000 Genomes (B10K) Project - Family phase.</title>
        <authorList>
            <person name="Zhang G."/>
        </authorList>
    </citation>
    <scope>NUCLEOTIDE SEQUENCE [LARGE SCALE GENOMIC DNA]</scope>
    <source>
        <strain evidence="8">B10K-DU-029-53</strain>
    </source>
</reference>
<dbReference type="AlphaFoldDB" id="A0A7K6Q7T2"/>
<evidence type="ECO:0000259" key="6">
    <source>
        <dbReference type="Pfam" id="PF20805"/>
    </source>
</evidence>
<evidence type="ECO:0000256" key="1">
    <source>
        <dbReference type="ARBA" id="ARBA00004479"/>
    </source>
</evidence>
<dbReference type="GO" id="GO:0007229">
    <property type="term" value="P:integrin-mediated signaling pathway"/>
    <property type="evidence" value="ECO:0007669"/>
    <property type="project" value="UniProtKB-KW"/>
</dbReference>
<dbReference type="PANTHER" id="PTHR23220">
    <property type="entry name" value="INTEGRIN ALPHA"/>
    <property type="match status" value="1"/>
</dbReference>
<keyword evidence="9" id="KW-1185">Reference proteome</keyword>
<keyword evidence="4" id="KW-0325">Glycoprotein</keyword>
<dbReference type="InterPro" id="IPR048285">
    <property type="entry name" value="Integrin_alpha_Ig-like_2"/>
</dbReference>
<feature type="region of interest" description="Disordered" evidence="5">
    <location>
        <begin position="1"/>
        <end position="40"/>
    </location>
</feature>
<name>A0A7K6Q7T2_9PASS</name>